<feature type="compositionally biased region" description="Polar residues" evidence="1">
    <location>
        <begin position="103"/>
        <end position="112"/>
    </location>
</feature>
<evidence type="ECO:0000313" key="4">
    <source>
        <dbReference type="EMBL" id="KAL1900969.1"/>
    </source>
</evidence>
<dbReference type="InterPro" id="IPR056948">
    <property type="entry name" value="PNGaseA_N"/>
</dbReference>
<proteinExistence type="predicted"/>
<feature type="domain" description="Peptide N-acetyl-beta-D-glucosaminyl asparaginase amidase A N-terminal" evidence="3">
    <location>
        <begin position="150"/>
        <end position="483"/>
    </location>
</feature>
<organism evidence="4 5">
    <name type="scientific">Sporothrix stenoceras</name>
    <dbReference type="NCBI Taxonomy" id="5173"/>
    <lineage>
        <taxon>Eukaryota</taxon>
        <taxon>Fungi</taxon>
        <taxon>Dikarya</taxon>
        <taxon>Ascomycota</taxon>
        <taxon>Pezizomycotina</taxon>
        <taxon>Sordariomycetes</taxon>
        <taxon>Sordariomycetidae</taxon>
        <taxon>Ophiostomatales</taxon>
        <taxon>Ophiostomataceae</taxon>
        <taxon>Sporothrix</taxon>
    </lineage>
</organism>
<comment type="caution">
    <text evidence="4">The sequence shown here is derived from an EMBL/GenBank/DDBJ whole genome shotgun (WGS) entry which is preliminary data.</text>
</comment>
<keyword evidence="2" id="KW-1133">Transmembrane helix</keyword>
<feature type="transmembrane region" description="Helical" evidence="2">
    <location>
        <begin position="44"/>
        <end position="65"/>
    </location>
</feature>
<reference evidence="4 5" key="1">
    <citation type="journal article" date="2024" name="IMA Fungus">
        <title>IMA Genome - F19 : A genome assembly and annotation guide to empower mycologists, including annotated draft genome sequences of Ceratocystis pirilliformis, Diaporthe australafricana, Fusarium ophioides, Paecilomyces lecythidis, and Sporothrix stenoceras.</title>
        <authorList>
            <person name="Aylward J."/>
            <person name="Wilson A.M."/>
            <person name="Visagie C.M."/>
            <person name="Spraker J."/>
            <person name="Barnes I."/>
            <person name="Buitendag C."/>
            <person name="Ceriani C."/>
            <person name="Del Mar Angel L."/>
            <person name="du Plessis D."/>
            <person name="Fuchs T."/>
            <person name="Gasser K."/>
            <person name="Kramer D."/>
            <person name="Li W."/>
            <person name="Munsamy K."/>
            <person name="Piso A."/>
            <person name="Price J.L."/>
            <person name="Sonnekus B."/>
            <person name="Thomas C."/>
            <person name="van der Nest A."/>
            <person name="van Dijk A."/>
            <person name="van Heerden A."/>
            <person name="van Vuuren N."/>
            <person name="Yilmaz N."/>
            <person name="Duong T.A."/>
            <person name="van der Merwe N.A."/>
            <person name="Wingfield M.J."/>
            <person name="Wingfield B.D."/>
        </authorList>
    </citation>
    <scope>NUCLEOTIDE SEQUENCE [LARGE SCALE GENOMIC DNA]</scope>
    <source>
        <strain evidence="4 5">CMW 5346</strain>
    </source>
</reference>
<feature type="region of interest" description="Disordered" evidence="1">
    <location>
        <begin position="714"/>
        <end position="735"/>
    </location>
</feature>
<gene>
    <name evidence="4" type="ORF">Sste5346_002031</name>
</gene>
<keyword evidence="5" id="KW-1185">Reference proteome</keyword>
<keyword evidence="2" id="KW-0812">Transmembrane</keyword>
<dbReference type="PANTHER" id="PTHR31104">
    <property type="entry name" value="PEPTIDE-N4-(N-ACETYL-BETA-GLUCOSAMINYL)ASPARAGINE AMIDASE A PROTEIN"/>
    <property type="match status" value="1"/>
</dbReference>
<dbReference type="Proteomes" id="UP001583186">
    <property type="component" value="Unassembled WGS sequence"/>
</dbReference>
<evidence type="ECO:0000313" key="5">
    <source>
        <dbReference type="Proteomes" id="UP001583186"/>
    </source>
</evidence>
<evidence type="ECO:0000256" key="1">
    <source>
        <dbReference type="SAM" id="MobiDB-lite"/>
    </source>
</evidence>
<feature type="compositionally biased region" description="Polar residues" evidence="1">
    <location>
        <begin position="714"/>
        <end position="728"/>
    </location>
</feature>
<dbReference type="InterPro" id="IPR021102">
    <property type="entry name" value="PNGase_A"/>
</dbReference>
<accession>A0ABR3ZKP7</accession>
<feature type="compositionally biased region" description="Polar residues" evidence="1">
    <location>
        <begin position="767"/>
        <end position="776"/>
    </location>
</feature>
<dbReference type="EMBL" id="JAWCUI010000008">
    <property type="protein sequence ID" value="KAL1900969.1"/>
    <property type="molecule type" value="Genomic_DNA"/>
</dbReference>
<protein>
    <recommendedName>
        <fullName evidence="3">Peptide N-acetyl-beta-D-glucosaminyl asparaginase amidase A N-terminal domain-containing protein</fullName>
    </recommendedName>
</protein>
<dbReference type="Pfam" id="PF25156">
    <property type="entry name" value="PNGase_A_C"/>
    <property type="match status" value="1"/>
</dbReference>
<name>A0ABR3ZKP7_9PEZI</name>
<keyword evidence="2" id="KW-0472">Membrane</keyword>
<sequence length="776" mass="82200">MEEAAAPLLEKEHLVALDPEITSPKTARSTRPARPSRPSWRMRVLAILLPVGLALTVVLAFGSHYRPCSSSLRGPKRPAIPYADHLPVSAQISASKRAEEDASPSSTSTIVAVSTPPASPSATVLDCFQVAPPVLTPDGPATERSPGPSSASGAVTVELMTHVFGNSYNAPFVGSYTPPATAFNRVVMNFTVVSEGRQFDRLALMYLNDTEVWRTSTAEPVKAPGIRWVYLKDMTAYLALWRTPQKVIFDLGNLQNDVYTGSFNASLTATFFQSDAGDHVDTAPPSDVVIPISKRKSDVNAVSQFTLPADVATNTITDFPRNARRAVFSVSANGQADEEFWWTNVLQSDTTTFNATGGGIFPGFSPFREVQVLIDGQLAGVQWPFPVVFTGGVVPSLHRPIAGADVFDLREHEIDISPWLPVLCDGEPHTFAIQIAGIDDNGQPSGEVTLTKQVAASWYVTGKIFVWLNNEDGDDSSALVTTGTPPSIQSSGPDVSVSQHLQQNATGANTTLSYTVSVSRSFSVQGSLTLGSKGSRAVSWSQSLSYANEGILTDFGANQINNFSLTGSDKATGSGGSSGVSAYAYSSDYAFPTFCNMTTNVSPQGNLTLWALLDQGLRLQVTGAGVFPTGLEAFSSSGQRYTGSLLDTRAVGTASFFQTGDGKNSSGFGTTNQYMHFGGFSSAGVLGATTPDITLYERNVTAVNQTITYDQETVAGVSSTETSATVPSSAGRGPSYQYAQAPLHPGTGTRVFMGRGGADPAVAVDPSTDSQSPLRY</sequence>
<feature type="region of interest" description="Disordered" evidence="1">
    <location>
        <begin position="93"/>
        <end position="115"/>
    </location>
</feature>
<dbReference type="Pfam" id="PF12222">
    <property type="entry name" value="PNGaseA"/>
    <property type="match status" value="1"/>
</dbReference>
<evidence type="ECO:0000256" key="2">
    <source>
        <dbReference type="SAM" id="Phobius"/>
    </source>
</evidence>
<feature type="region of interest" description="Disordered" evidence="1">
    <location>
        <begin position="754"/>
        <end position="776"/>
    </location>
</feature>
<evidence type="ECO:0000259" key="3">
    <source>
        <dbReference type="Pfam" id="PF12222"/>
    </source>
</evidence>